<evidence type="ECO:0000313" key="14">
    <source>
        <dbReference type="EMBL" id="VFB16137.1"/>
    </source>
</evidence>
<sequence length="308" mass="34984">MTKKVRDIMKILRQFRNIIREGLVGMWRNLGMTTASVISITFVLLMFGFVLLMVLNVEQVVFESGAKLQKIVVFFENTTPQDKLAEVEKKFKAMDGVDKIEFTSKEEALNEMKARLKGDDYILEGLPENPLPVSFTLHLKSLNDGEEVAREAKAIPGVYKVQYYNELVNNMLRVYRGVRYGGTATIGILLLIAIVLIHNTIRITLQNRRREIQIMRYVGANNYYIRGPFLIEGLLFGLLAGVLSCGILYLFYQYSFNRFNPQLLDILGIGLFIPDQRLAMNLFVILTSLGMGIGYLGSIISVTRHLDV</sequence>
<keyword evidence="5 10" id="KW-0132">Cell division</keyword>
<accession>A0A8H2QXL3</accession>
<dbReference type="InterPro" id="IPR003838">
    <property type="entry name" value="ABC3_permease_C"/>
</dbReference>
<reference evidence="14 15" key="1">
    <citation type="submission" date="2019-02" db="EMBL/GenBank/DDBJ databases">
        <authorList>
            <consortium name="Pathogen Informatics"/>
        </authorList>
    </citation>
    <scope>NUCLEOTIDE SEQUENCE [LARGE SCALE GENOMIC DNA]</scope>
    <source>
        <strain evidence="14 15">3012STDY7089603</strain>
    </source>
</reference>
<dbReference type="InterPro" id="IPR058204">
    <property type="entry name" value="FtsX_firmicutes-type"/>
</dbReference>
<feature type="transmembrane region" description="Helical" evidence="11">
    <location>
        <begin position="229"/>
        <end position="252"/>
    </location>
</feature>
<evidence type="ECO:0000259" key="12">
    <source>
        <dbReference type="Pfam" id="PF02687"/>
    </source>
</evidence>
<keyword evidence="9 10" id="KW-0131">Cell cycle</keyword>
<keyword evidence="15" id="KW-1185">Reference proteome</keyword>
<dbReference type="PANTHER" id="PTHR47755:SF1">
    <property type="entry name" value="CELL DIVISION PROTEIN FTSX"/>
    <property type="match status" value="1"/>
</dbReference>
<protein>
    <recommendedName>
        <fullName evidence="3 10">Cell division protein FtsX</fullName>
    </recommendedName>
</protein>
<evidence type="ECO:0000256" key="10">
    <source>
        <dbReference type="PIRNR" id="PIRNR003097"/>
    </source>
</evidence>
<name>A0A8H2QXL3_9FIRM</name>
<evidence type="ECO:0000256" key="9">
    <source>
        <dbReference type="ARBA" id="ARBA00023306"/>
    </source>
</evidence>
<dbReference type="Pfam" id="PF18075">
    <property type="entry name" value="FtsX_ECD"/>
    <property type="match status" value="1"/>
</dbReference>
<dbReference type="Pfam" id="PF02687">
    <property type="entry name" value="FtsX"/>
    <property type="match status" value="1"/>
</dbReference>
<dbReference type="PIRSF" id="PIRSF003097">
    <property type="entry name" value="FtsX"/>
    <property type="match status" value="1"/>
</dbReference>
<dbReference type="GO" id="GO:0051301">
    <property type="term" value="P:cell division"/>
    <property type="evidence" value="ECO:0007669"/>
    <property type="project" value="UniProtKB-KW"/>
</dbReference>
<keyword evidence="6 11" id="KW-0812">Transmembrane</keyword>
<keyword evidence="7 11" id="KW-1133">Transmembrane helix</keyword>
<dbReference type="EMBL" id="CAACYI010000001">
    <property type="protein sequence ID" value="VFB16137.1"/>
    <property type="molecule type" value="Genomic_DNA"/>
</dbReference>
<feature type="transmembrane region" description="Helical" evidence="11">
    <location>
        <begin position="180"/>
        <end position="201"/>
    </location>
</feature>
<evidence type="ECO:0000256" key="2">
    <source>
        <dbReference type="ARBA" id="ARBA00007379"/>
    </source>
</evidence>
<proteinExistence type="inferred from homology"/>
<dbReference type="InterPro" id="IPR004513">
    <property type="entry name" value="FtsX"/>
</dbReference>
<evidence type="ECO:0000256" key="7">
    <source>
        <dbReference type="ARBA" id="ARBA00022989"/>
    </source>
</evidence>
<dbReference type="AlphaFoldDB" id="A0A8H2QXL3"/>
<evidence type="ECO:0000256" key="1">
    <source>
        <dbReference type="ARBA" id="ARBA00004651"/>
    </source>
</evidence>
<keyword evidence="4 10" id="KW-1003">Cell membrane</keyword>
<dbReference type="InterPro" id="IPR040690">
    <property type="entry name" value="FtsX_ECD"/>
</dbReference>
<feature type="domain" description="ABC3 transporter permease C-terminal" evidence="12">
    <location>
        <begin position="186"/>
        <end position="301"/>
    </location>
</feature>
<keyword evidence="8 10" id="KW-0472">Membrane</keyword>
<gene>
    <name evidence="14" type="primary">ftsX</name>
    <name evidence="14" type="ORF">NCTC13150_00654</name>
</gene>
<evidence type="ECO:0000313" key="15">
    <source>
        <dbReference type="Proteomes" id="UP000377798"/>
    </source>
</evidence>
<evidence type="ECO:0000256" key="4">
    <source>
        <dbReference type="ARBA" id="ARBA00022475"/>
    </source>
</evidence>
<evidence type="ECO:0000259" key="13">
    <source>
        <dbReference type="Pfam" id="PF18075"/>
    </source>
</evidence>
<evidence type="ECO:0000256" key="8">
    <source>
        <dbReference type="ARBA" id="ARBA00023136"/>
    </source>
</evidence>
<dbReference type="PANTHER" id="PTHR47755">
    <property type="entry name" value="CELL DIVISION PROTEIN FTSX"/>
    <property type="match status" value="1"/>
</dbReference>
<feature type="transmembrane region" description="Helical" evidence="11">
    <location>
        <begin position="30"/>
        <end position="55"/>
    </location>
</feature>
<feature type="transmembrane region" description="Helical" evidence="11">
    <location>
        <begin position="278"/>
        <end position="302"/>
    </location>
</feature>
<dbReference type="NCBIfam" id="NF038347">
    <property type="entry name" value="FtsX_Gpos"/>
    <property type="match status" value="1"/>
</dbReference>
<comment type="subcellular location">
    <subcellularLocation>
        <location evidence="1">Cell membrane</location>
        <topology evidence="1">Multi-pass membrane protein</topology>
    </subcellularLocation>
</comment>
<comment type="caution">
    <text evidence="14">The sequence shown here is derived from an EMBL/GenBank/DDBJ whole genome shotgun (WGS) entry which is preliminary data.</text>
</comment>
<evidence type="ECO:0000256" key="6">
    <source>
        <dbReference type="ARBA" id="ARBA00022692"/>
    </source>
</evidence>
<dbReference type="Gene3D" id="3.30.70.3040">
    <property type="match status" value="1"/>
</dbReference>
<evidence type="ECO:0000256" key="5">
    <source>
        <dbReference type="ARBA" id="ARBA00022618"/>
    </source>
</evidence>
<evidence type="ECO:0000256" key="11">
    <source>
        <dbReference type="SAM" id="Phobius"/>
    </source>
</evidence>
<evidence type="ECO:0000256" key="3">
    <source>
        <dbReference type="ARBA" id="ARBA00021907"/>
    </source>
</evidence>
<dbReference type="Proteomes" id="UP000377798">
    <property type="component" value="Unassembled WGS sequence"/>
</dbReference>
<comment type="similarity">
    <text evidence="2 10">Belongs to the ABC-4 integral membrane protein family. FtsX subfamily.</text>
</comment>
<feature type="domain" description="FtsX extracellular" evidence="13">
    <location>
        <begin position="70"/>
        <end position="161"/>
    </location>
</feature>
<comment type="function">
    <text evidence="10">Part of the ABC transporter FtsEX involved in asymmetric cellular division facilitating the initiation of sporulation.</text>
</comment>
<organism evidence="14 15">
    <name type="scientific">Urinicoccus massiliensis</name>
    <dbReference type="NCBI Taxonomy" id="1723382"/>
    <lineage>
        <taxon>Bacteria</taxon>
        <taxon>Bacillati</taxon>
        <taxon>Bacillota</taxon>
        <taxon>Tissierellia</taxon>
        <taxon>Tissierellales</taxon>
        <taxon>Peptoniphilaceae</taxon>
        <taxon>Urinicoccus</taxon>
    </lineage>
</organism>
<dbReference type="GO" id="GO:0005886">
    <property type="term" value="C:plasma membrane"/>
    <property type="evidence" value="ECO:0007669"/>
    <property type="project" value="UniProtKB-SubCell"/>
</dbReference>